<evidence type="ECO:0000313" key="8">
    <source>
        <dbReference type="Proteomes" id="UP001629113"/>
    </source>
</evidence>
<evidence type="ECO:0000256" key="4">
    <source>
        <dbReference type="ARBA" id="ARBA00023242"/>
    </source>
</evidence>
<evidence type="ECO:0000313" key="7">
    <source>
        <dbReference type="EMBL" id="KAL3422162.1"/>
    </source>
</evidence>
<keyword evidence="3" id="KW-0456">Lyase</keyword>
<feature type="active site" description="Proton donor/acceptor" evidence="5">
    <location>
        <position position="263"/>
    </location>
</feature>
<accession>A0ABR4PFQ4</accession>
<gene>
    <name evidence="5" type="primary">USB1</name>
    <name evidence="7" type="ORF">PVAG01_06318</name>
</gene>
<feature type="region of interest" description="Disordered" evidence="6">
    <location>
        <begin position="65"/>
        <end position="84"/>
    </location>
</feature>
<evidence type="ECO:0000256" key="6">
    <source>
        <dbReference type="SAM" id="MobiDB-lite"/>
    </source>
</evidence>
<comment type="function">
    <text evidence="5">Phosphodiesterase responsible for the U6 snRNA 3' end processing. Acts as an exoribonuclease (RNase) responsible for trimming the poly(U) tract of the last nucleotides in the pre-U6 snRNA molecule, leading to the formation of mature U6 snRNA.</text>
</comment>
<comment type="subcellular location">
    <subcellularLocation>
        <location evidence="5">Nucleus</location>
    </subcellularLocation>
</comment>
<feature type="compositionally biased region" description="Acidic residues" evidence="6">
    <location>
        <begin position="13"/>
        <end position="30"/>
    </location>
</feature>
<evidence type="ECO:0000256" key="3">
    <source>
        <dbReference type="ARBA" id="ARBA00023239"/>
    </source>
</evidence>
<dbReference type="PANTHER" id="PTHR13522:SF3">
    <property type="entry name" value="U6 SNRNA PHOSPHODIESTERASE 1"/>
    <property type="match status" value="1"/>
</dbReference>
<evidence type="ECO:0000256" key="5">
    <source>
        <dbReference type="HAMAP-Rule" id="MF_03040"/>
    </source>
</evidence>
<evidence type="ECO:0000256" key="2">
    <source>
        <dbReference type="ARBA" id="ARBA00022801"/>
    </source>
</evidence>
<dbReference type="Pfam" id="PF09749">
    <property type="entry name" value="HVSL"/>
    <property type="match status" value="1"/>
</dbReference>
<feature type="active site" description="Proton donor/acceptor" evidence="5">
    <location>
        <position position="144"/>
    </location>
</feature>
<keyword evidence="2 5" id="KW-0378">Hydrolase</keyword>
<proteinExistence type="inferred from homology"/>
<name>A0ABR4PFQ4_9HELO</name>
<keyword evidence="8" id="KW-1185">Reference proteome</keyword>
<dbReference type="PANTHER" id="PTHR13522">
    <property type="entry name" value="U6 SNRNA PHOSPHODIESTERASE 1"/>
    <property type="match status" value="1"/>
</dbReference>
<reference evidence="7 8" key="1">
    <citation type="submission" date="2024-06" db="EMBL/GenBank/DDBJ databases">
        <title>Complete genome of Phlyctema vagabunda strain 19-DSS-EL-015.</title>
        <authorList>
            <person name="Fiorenzani C."/>
        </authorList>
    </citation>
    <scope>NUCLEOTIDE SEQUENCE [LARGE SCALE GENOMIC DNA]</scope>
    <source>
        <strain evidence="7 8">19-DSS-EL-015</strain>
    </source>
</reference>
<organism evidence="7 8">
    <name type="scientific">Phlyctema vagabunda</name>
    <dbReference type="NCBI Taxonomy" id="108571"/>
    <lineage>
        <taxon>Eukaryota</taxon>
        <taxon>Fungi</taxon>
        <taxon>Dikarya</taxon>
        <taxon>Ascomycota</taxon>
        <taxon>Pezizomycotina</taxon>
        <taxon>Leotiomycetes</taxon>
        <taxon>Helotiales</taxon>
        <taxon>Dermateaceae</taxon>
        <taxon>Phlyctema</taxon>
    </lineage>
</organism>
<keyword evidence="4 5" id="KW-0539">Nucleus</keyword>
<dbReference type="HAMAP" id="MF_03040">
    <property type="entry name" value="USB1"/>
    <property type="match status" value="1"/>
</dbReference>
<dbReference type="EC" id="3.1.4.-" evidence="5"/>
<dbReference type="EMBL" id="JBFCZG010000005">
    <property type="protein sequence ID" value="KAL3422162.1"/>
    <property type="molecule type" value="Genomic_DNA"/>
</dbReference>
<evidence type="ECO:0000256" key="1">
    <source>
        <dbReference type="ARBA" id="ARBA00022722"/>
    </source>
</evidence>
<sequence>MLVPMAPLVDYSSSEDEAEKEPEQDQEQDQDQEHHNKSTSLKRRHEESSDLPPLPSKFHDLYASTSRVSTTDDPSLHGGRKRVTPHIEGNWPTHLYIEWCPSSTEYEILDTLISEIRSDISYTTTTHTIKSLLTSDLGAPLPLHVSLSRSIGLATDIKDAFTTSLERTINTSNISPFQVGFSGLSWVSNYDQTRWFLVLRIERPAGNNLNKLLAACNGICQRYGQPALYTKIEEASPALVVGDGIKRIRSQEAAVPDLSDAFHVSIAWTLAQPSDDLIAYTKSVLEHKTRFSNVRGLQVKVGEIKAKVGNLVTNMRLPNRMQESRGMFGF</sequence>
<keyword evidence="1 5" id="KW-0540">Nuclease</keyword>
<dbReference type="Proteomes" id="UP001629113">
    <property type="component" value="Unassembled WGS sequence"/>
</dbReference>
<feature type="region of interest" description="Disordered" evidence="6">
    <location>
        <begin position="1"/>
        <end position="59"/>
    </location>
</feature>
<dbReference type="InterPro" id="IPR027521">
    <property type="entry name" value="Usb1"/>
</dbReference>
<protein>
    <recommendedName>
        <fullName evidence="5">U6 snRNA phosphodiesterase</fullName>
        <ecNumber evidence="5">3.1.4.-</ecNumber>
    </recommendedName>
</protein>
<comment type="caution">
    <text evidence="7">The sequence shown here is derived from an EMBL/GenBank/DDBJ whole genome shotgun (WGS) entry which is preliminary data.</text>
</comment>
<comment type="similarity">
    <text evidence="5">Belongs to the 2H phosphoesterase superfamily. USB1 family.</text>
</comment>
<dbReference type="Gene3D" id="3.90.1140.10">
    <property type="entry name" value="Cyclic phosphodiesterase"/>
    <property type="match status" value="1"/>
</dbReference>